<dbReference type="AlphaFoldDB" id="A0A645GBN4"/>
<proteinExistence type="predicted"/>
<evidence type="ECO:0000313" key="1">
    <source>
        <dbReference type="EMBL" id="MPN23526.1"/>
    </source>
</evidence>
<accession>A0A645GBN4</accession>
<comment type="caution">
    <text evidence="1">The sequence shown here is derived from an EMBL/GenBank/DDBJ whole genome shotgun (WGS) entry which is preliminary data.</text>
</comment>
<gene>
    <name evidence="1" type="ORF">SDC9_170915</name>
</gene>
<organism evidence="1">
    <name type="scientific">bioreactor metagenome</name>
    <dbReference type="NCBI Taxonomy" id="1076179"/>
    <lineage>
        <taxon>unclassified sequences</taxon>
        <taxon>metagenomes</taxon>
        <taxon>ecological metagenomes</taxon>
    </lineage>
</organism>
<sequence>MGNHGTGFDGIVLYQFGDRRIKAGLRIFKRTAALTFIKRNTPAVFVRPGTSAALDQPGEAKADIGWHIGAHPEQFAHTSPTLKP</sequence>
<dbReference type="EMBL" id="VSSQ01072071">
    <property type="protein sequence ID" value="MPN23526.1"/>
    <property type="molecule type" value="Genomic_DNA"/>
</dbReference>
<protein>
    <submittedName>
        <fullName evidence="1">Uncharacterized protein</fullName>
    </submittedName>
</protein>
<name>A0A645GBN4_9ZZZZ</name>
<reference evidence="1" key="1">
    <citation type="submission" date="2019-08" db="EMBL/GenBank/DDBJ databases">
        <authorList>
            <person name="Kucharzyk K."/>
            <person name="Murdoch R.W."/>
            <person name="Higgins S."/>
            <person name="Loffler F."/>
        </authorList>
    </citation>
    <scope>NUCLEOTIDE SEQUENCE</scope>
</reference>